<dbReference type="UniPathway" id="UPA00564">
    <property type="reaction ID" value="UER00628"/>
</dbReference>
<reference evidence="9 10" key="1">
    <citation type="journal article" date="2010" name="Stand. Genomic Sci.">
        <title>Complete genome sequence of Nocardiopsis dassonvillei type strain (IMRU 509).</title>
        <authorList>
            <person name="Sun H."/>
            <person name="Lapidus A."/>
            <person name="Nolan M."/>
            <person name="Lucas S."/>
            <person name="Del Rio T.G."/>
            <person name="Tice H."/>
            <person name="Cheng J.F."/>
            <person name="Tapia R."/>
            <person name="Han C."/>
            <person name="Goodwin L."/>
            <person name="Pitluck S."/>
            <person name="Pagani I."/>
            <person name="Ivanova N."/>
            <person name="Mavromatis K."/>
            <person name="Mikhailova N."/>
            <person name="Pati A."/>
            <person name="Chen A."/>
            <person name="Palaniappan K."/>
            <person name="Land M."/>
            <person name="Hauser L."/>
            <person name="Chang Y.J."/>
            <person name="Jeffries C.D."/>
            <person name="Djao O.D."/>
            <person name="Rohde M."/>
            <person name="Sikorski J."/>
            <person name="Goker M."/>
            <person name="Woyke T."/>
            <person name="Bristow J."/>
            <person name="Eisen J.A."/>
            <person name="Markowitz V."/>
            <person name="Hugenholtz P."/>
            <person name="Kyrpides N.C."/>
            <person name="Klenk H.P."/>
        </authorList>
    </citation>
    <scope>NUCLEOTIDE SEQUENCE [LARGE SCALE GENOMIC DNA]</scope>
    <source>
        <strain evidence="10">ATCC 23218 / DSM 43111 / CIP 107115 / JCM 7437 / KCTC 9190 / NBRC 14626 / NCTC 10488 / NRRL B-5397 / IMRU 509</strain>
    </source>
</reference>
<dbReference type="PANTHER" id="PTHR12128">
    <property type="entry name" value="DIHYDRODIPICOLINATE SYNTHASE"/>
    <property type="match status" value="1"/>
</dbReference>
<dbReference type="EMBL" id="CP002040">
    <property type="protein sequence ID" value="ADH69436.1"/>
    <property type="molecule type" value="Genomic_DNA"/>
</dbReference>
<organism evidence="9 10">
    <name type="scientific">Nocardiopsis dassonvillei (strain ATCC 23218 / DSM 43111 / CIP 107115 / JCM 7437 / KCTC 9190 / NBRC 14626 / NCTC 10488 / NRRL B-5397 / IMRU 509)</name>
    <name type="common">Actinomadura dassonvillei</name>
    <dbReference type="NCBI Taxonomy" id="446468"/>
    <lineage>
        <taxon>Bacteria</taxon>
        <taxon>Bacillati</taxon>
        <taxon>Actinomycetota</taxon>
        <taxon>Actinomycetes</taxon>
        <taxon>Streptosporangiales</taxon>
        <taxon>Nocardiopsidaceae</taxon>
        <taxon>Nocardiopsis</taxon>
    </lineage>
</organism>
<dbReference type="Gene3D" id="3.20.20.70">
    <property type="entry name" value="Aldolase class I"/>
    <property type="match status" value="1"/>
</dbReference>
<sequence length="321" mass="33435">MSDVGTDPDLPARLAEGMRRSVLSFPLTPFAEDGSFAPEAFEAHLEHQLAAGPGAVFVGCGTGEFFSLGLDEFGDAVATAVRRVGGSVPVVAGAGHGTPLAVEFARVAREAGADALLLLPPYLIGGTQTGLVEHTRAVAEAAGLPVIVYQRAQALYEPETLARIARIPGVIGFKDGIGDLDRMQRLVRAVPEGLLFFNGTPTAELQARSYAAIGVPAYSSAVHAFAPEIATAFFHALRAGDTAATDALLDGFFIPWVRLRDRGPGYSVSLVKAVARTRAAAIGADVGPVRAPLSAPGPAHLEEAERLLDAGLDLAARLARR</sequence>
<keyword evidence="10" id="KW-1185">Reference proteome</keyword>
<evidence type="ECO:0000256" key="5">
    <source>
        <dbReference type="HAMAP-Rule" id="MF_00694"/>
    </source>
</evidence>
<dbReference type="eggNOG" id="COG0329">
    <property type="taxonomic scope" value="Bacteria"/>
</dbReference>
<dbReference type="GO" id="GO:0042838">
    <property type="term" value="P:D-glucarate catabolic process"/>
    <property type="evidence" value="ECO:0007669"/>
    <property type="project" value="UniProtKB-UniRule"/>
</dbReference>
<comment type="catalytic activity">
    <reaction evidence="1 5">
        <text>5-dehydro-4-deoxy-D-glucarate + H(+) = 2,5-dioxopentanoate + CO2 + H2O</text>
        <dbReference type="Rhea" id="RHEA:24608"/>
        <dbReference type="ChEBI" id="CHEBI:15377"/>
        <dbReference type="ChEBI" id="CHEBI:15378"/>
        <dbReference type="ChEBI" id="CHEBI:16526"/>
        <dbReference type="ChEBI" id="CHEBI:42819"/>
        <dbReference type="ChEBI" id="CHEBI:58136"/>
        <dbReference type="EC" id="4.2.1.41"/>
    </reaction>
</comment>
<evidence type="ECO:0000256" key="8">
    <source>
        <dbReference type="PIRSR" id="PIRSR001365-2"/>
    </source>
</evidence>
<comment type="similarity">
    <text evidence="3 5 6">Belongs to the DapA family.</text>
</comment>
<accession>D7B7P1</accession>
<dbReference type="PIRSF" id="PIRSF001365">
    <property type="entry name" value="DHDPS"/>
    <property type="match status" value="1"/>
</dbReference>
<dbReference type="Proteomes" id="UP000002219">
    <property type="component" value="Chromosome 1"/>
</dbReference>
<evidence type="ECO:0000256" key="3">
    <source>
        <dbReference type="ARBA" id="ARBA00007592"/>
    </source>
</evidence>
<proteinExistence type="inferred from homology"/>
<dbReference type="SUPFAM" id="SSF51569">
    <property type="entry name" value="Aldolase"/>
    <property type="match status" value="1"/>
</dbReference>
<dbReference type="GO" id="GO:0047448">
    <property type="term" value="F:5-dehydro-4-deoxyglucarate dehydratase activity"/>
    <property type="evidence" value="ECO:0007669"/>
    <property type="project" value="UniProtKB-UniRule"/>
</dbReference>
<dbReference type="GO" id="GO:0008840">
    <property type="term" value="F:4-hydroxy-tetrahydrodipicolinate synthase activity"/>
    <property type="evidence" value="ECO:0007669"/>
    <property type="project" value="TreeGrafter"/>
</dbReference>
<feature type="active site" description="Schiff-base intermediate with substrate" evidence="7">
    <location>
        <position position="174"/>
    </location>
</feature>
<dbReference type="STRING" id="446468.Ndas_4039"/>
<evidence type="ECO:0000313" key="10">
    <source>
        <dbReference type="Proteomes" id="UP000002219"/>
    </source>
</evidence>
<dbReference type="HAMAP" id="MF_00694">
    <property type="entry name" value="KDGDH"/>
    <property type="match status" value="1"/>
</dbReference>
<evidence type="ECO:0000313" key="9">
    <source>
        <dbReference type="EMBL" id="ADH69436.1"/>
    </source>
</evidence>
<feature type="active site" description="Proton donor/acceptor" evidence="7">
    <location>
        <position position="149"/>
    </location>
</feature>
<dbReference type="KEGG" id="nda:Ndas_4039"/>
<dbReference type="PANTHER" id="PTHR12128:SF19">
    <property type="entry name" value="5-DEHYDRO-4-DEOXYGLUCARATE DEHYDRATASE 2-RELATED"/>
    <property type="match status" value="1"/>
</dbReference>
<keyword evidence="4 5" id="KW-0456">Lyase</keyword>
<dbReference type="OrthoDB" id="8995637at2"/>
<protein>
    <recommendedName>
        <fullName evidence="5">Probable 5-dehydro-4-deoxyglucarate dehydratase</fullName>
        <ecNumber evidence="5">4.2.1.41</ecNumber>
    </recommendedName>
    <alternativeName>
        <fullName evidence="5">5-keto-4-deoxy-glucarate dehydratase</fullName>
        <shortName evidence="5">KDGDH</shortName>
    </alternativeName>
</protein>
<dbReference type="EC" id="4.2.1.41" evidence="5"/>
<dbReference type="InterPro" id="IPR017655">
    <property type="entry name" value="Dehydro-deoxyglucarate_dehyd"/>
</dbReference>
<evidence type="ECO:0000256" key="4">
    <source>
        <dbReference type="ARBA" id="ARBA00023239"/>
    </source>
</evidence>
<dbReference type="GeneID" id="91486584"/>
<gene>
    <name evidence="9" type="ordered locus">Ndas_4039</name>
</gene>
<feature type="binding site" evidence="8">
    <location>
        <position position="62"/>
    </location>
    <ligand>
        <name>pyruvate</name>
        <dbReference type="ChEBI" id="CHEBI:15361"/>
    </ligand>
</feature>
<dbReference type="HOGENOM" id="CLU_049343_5_2_11"/>
<dbReference type="InterPro" id="IPR002220">
    <property type="entry name" value="DapA-like"/>
</dbReference>
<evidence type="ECO:0000256" key="7">
    <source>
        <dbReference type="PIRSR" id="PIRSR001365-1"/>
    </source>
</evidence>
<dbReference type="NCBIfam" id="NF002958">
    <property type="entry name" value="PRK03620.1"/>
    <property type="match status" value="1"/>
</dbReference>
<evidence type="ECO:0000256" key="2">
    <source>
        <dbReference type="ARBA" id="ARBA00004983"/>
    </source>
</evidence>
<dbReference type="SMART" id="SM01130">
    <property type="entry name" value="DHDPS"/>
    <property type="match status" value="1"/>
</dbReference>
<name>D7B7P1_NOCDD</name>
<evidence type="ECO:0000256" key="6">
    <source>
        <dbReference type="PIRNR" id="PIRNR001365"/>
    </source>
</evidence>
<dbReference type="Pfam" id="PF00701">
    <property type="entry name" value="DHDPS"/>
    <property type="match status" value="1"/>
</dbReference>
<dbReference type="AlphaFoldDB" id="D7B7P1"/>
<dbReference type="RefSeq" id="WP_013155043.1">
    <property type="nucleotide sequence ID" value="NC_014210.1"/>
</dbReference>
<dbReference type="InterPro" id="IPR013785">
    <property type="entry name" value="Aldolase_TIM"/>
</dbReference>
<comment type="pathway">
    <text evidence="2 5">Carbohydrate acid metabolism; D-glucarate degradation; 2,5-dioxopentanoate from D-glucarate: step 2/2.</text>
</comment>
<evidence type="ECO:0000256" key="1">
    <source>
        <dbReference type="ARBA" id="ARBA00001446"/>
    </source>
</evidence>